<proteinExistence type="predicted"/>
<name>A0ACD0NXC4_9BASI</name>
<organism evidence="1 2">
    <name type="scientific">Violaceomyces palustris</name>
    <dbReference type="NCBI Taxonomy" id="1673888"/>
    <lineage>
        <taxon>Eukaryota</taxon>
        <taxon>Fungi</taxon>
        <taxon>Dikarya</taxon>
        <taxon>Basidiomycota</taxon>
        <taxon>Ustilaginomycotina</taxon>
        <taxon>Ustilaginomycetes</taxon>
        <taxon>Violaceomycetales</taxon>
        <taxon>Violaceomycetaceae</taxon>
        <taxon>Violaceomyces</taxon>
    </lineage>
</organism>
<evidence type="ECO:0000313" key="2">
    <source>
        <dbReference type="Proteomes" id="UP000245626"/>
    </source>
</evidence>
<keyword evidence="2" id="KW-1185">Reference proteome</keyword>
<evidence type="ECO:0000313" key="1">
    <source>
        <dbReference type="EMBL" id="PWN50485.1"/>
    </source>
</evidence>
<accession>A0ACD0NXC4</accession>
<sequence length="349" mass="36175">MASRTILSKASTSAIQLVKRNHPISSSSSSSSSAASAIRSFQSSSVQDAISKFAMPAMSPTMTQGGVASWKVKQGQSFSQGDVLLEIETDKATMDVEAQDDGVMGLIIIQDGAKDVQVGTTLALIAEQGDDISNLEPPVEEQTSSSTTTTTTQATPASAPQPTSTPPTPSPSSEANHGSSHHPNSGPVFPSVSRLIAEHKIQDAHSKIRGTGVRGMITKGDVLAFLGIAKTPTGSYKAPKSGIAVLGPSPAELAKIAASSASSSTSSASQPLTAEVLRSLILGGLSASSKVNRSKAKLATETSLDGGKDGLEEILQGYQFSNASKKVQPIVHQNRKDGIRKDDPLWDLI</sequence>
<protein>
    <submittedName>
        <fullName evidence="1">Single hybrid motif-containing protein</fullName>
    </submittedName>
</protein>
<dbReference type="Proteomes" id="UP000245626">
    <property type="component" value="Unassembled WGS sequence"/>
</dbReference>
<gene>
    <name evidence="1" type="ORF">IE53DRAFT_330191</name>
</gene>
<reference evidence="1 2" key="1">
    <citation type="journal article" date="2018" name="Mol. Biol. Evol.">
        <title>Broad Genomic Sampling Reveals a Smut Pathogenic Ancestry of the Fungal Clade Ustilaginomycotina.</title>
        <authorList>
            <person name="Kijpornyongpan T."/>
            <person name="Mondo S.J."/>
            <person name="Barry K."/>
            <person name="Sandor L."/>
            <person name="Lee J."/>
            <person name="Lipzen A."/>
            <person name="Pangilinan J."/>
            <person name="LaButti K."/>
            <person name="Hainaut M."/>
            <person name="Henrissat B."/>
            <person name="Grigoriev I.V."/>
            <person name="Spatafora J.W."/>
            <person name="Aime M.C."/>
        </authorList>
    </citation>
    <scope>NUCLEOTIDE SEQUENCE [LARGE SCALE GENOMIC DNA]</scope>
    <source>
        <strain evidence="1 2">SA 807</strain>
    </source>
</reference>
<dbReference type="EMBL" id="KZ819927">
    <property type="protein sequence ID" value="PWN50485.1"/>
    <property type="molecule type" value="Genomic_DNA"/>
</dbReference>